<dbReference type="GO" id="GO:0061504">
    <property type="term" value="P:cyclic threonylcarbamoyladenosine biosynthetic process"/>
    <property type="evidence" value="ECO:0007669"/>
    <property type="project" value="TreeGrafter"/>
</dbReference>
<dbReference type="InterPro" id="IPR000594">
    <property type="entry name" value="ThiF_NAD_FAD-bd"/>
</dbReference>
<dbReference type="Proteomes" id="UP000444980">
    <property type="component" value="Unassembled WGS sequence"/>
</dbReference>
<dbReference type="InterPro" id="IPR045886">
    <property type="entry name" value="ThiF/MoeB/HesA"/>
</dbReference>
<dbReference type="EMBL" id="BJOU01000001">
    <property type="protein sequence ID" value="GED95965.1"/>
    <property type="molecule type" value="Genomic_DNA"/>
</dbReference>
<dbReference type="PANTHER" id="PTHR43267">
    <property type="entry name" value="TRNA THREONYLCARBAMOYLADENOSINE DEHYDRATASE"/>
    <property type="match status" value="1"/>
</dbReference>
<gene>
    <name evidence="2" type="ORF">nbrc107697_00040</name>
</gene>
<accession>A0A7M4BQ04</accession>
<evidence type="ECO:0000313" key="2">
    <source>
        <dbReference type="EMBL" id="GED95965.1"/>
    </source>
</evidence>
<dbReference type="PANTHER" id="PTHR43267:SF3">
    <property type="entry name" value="THIF PROTEIN"/>
    <property type="match status" value="1"/>
</dbReference>
<dbReference type="Pfam" id="PF00899">
    <property type="entry name" value="ThiF"/>
    <property type="match status" value="1"/>
</dbReference>
<dbReference type="Gene3D" id="3.40.50.720">
    <property type="entry name" value="NAD(P)-binding Rossmann-like Domain"/>
    <property type="match status" value="1"/>
</dbReference>
<dbReference type="CDD" id="cd01483">
    <property type="entry name" value="E1_enzyme_family"/>
    <property type="match status" value="1"/>
</dbReference>
<reference evidence="3" key="1">
    <citation type="submission" date="2019-06" db="EMBL/GenBank/DDBJ databases">
        <title>Gordonia isolated from sludge of a wastewater treatment plant.</title>
        <authorList>
            <person name="Tamura T."/>
            <person name="Aoyama K."/>
            <person name="Kang Y."/>
            <person name="Saito S."/>
            <person name="Akiyama N."/>
            <person name="Yazawa K."/>
            <person name="Gonoi T."/>
            <person name="Mikami Y."/>
        </authorList>
    </citation>
    <scope>NUCLEOTIDE SEQUENCE [LARGE SCALE GENOMIC DNA]</scope>
    <source>
        <strain evidence="3">NBRC 107697</strain>
    </source>
</reference>
<dbReference type="SUPFAM" id="SSF69572">
    <property type="entry name" value="Activating enzymes of the ubiquitin-like proteins"/>
    <property type="match status" value="1"/>
</dbReference>
<dbReference type="GO" id="GO:0008641">
    <property type="term" value="F:ubiquitin-like modifier activating enzyme activity"/>
    <property type="evidence" value="ECO:0007669"/>
    <property type="project" value="InterPro"/>
</dbReference>
<organism evidence="2 3">
    <name type="scientific">Gordonia crocea</name>
    <dbReference type="NCBI Taxonomy" id="589162"/>
    <lineage>
        <taxon>Bacteria</taxon>
        <taxon>Bacillati</taxon>
        <taxon>Actinomycetota</taxon>
        <taxon>Actinomycetes</taxon>
        <taxon>Mycobacteriales</taxon>
        <taxon>Gordoniaceae</taxon>
        <taxon>Gordonia</taxon>
    </lineage>
</organism>
<evidence type="ECO:0000259" key="1">
    <source>
        <dbReference type="Pfam" id="PF00899"/>
    </source>
</evidence>
<dbReference type="GO" id="GO:0061503">
    <property type="term" value="F:tRNA threonylcarbamoyladenosine dehydratase"/>
    <property type="evidence" value="ECO:0007669"/>
    <property type="project" value="TreeGrafter"/>
</dbReference>
<comment type="caution">
    <text evidence="2">The sequence shown here is derived from an EMBL/GenBank/DDBJ whole genome shotgun (WGS) entry which is preliminary data.</text>
</comment>
<name>A0A7M4BQ04_9ACTN</name>
<dbReference type="RefSeq" id="WP_161925502.1">
    <property type="nucleotide sequence ID" value="NZ_BJOU01000001.1"/>
</dbReference>
<dbReference type="AlphaFoldDB" id="A0A7M4BQ04"/>
<dbReference type="InterPro" id="IPR035985">
    <property type="entry name" value="Ubiquitin-activating_enz"/>
</dbReference>
<proteinExistence type="predicted"/>
<evidence type="ECO:0000313" key="3">
    <source>
        <dbReference type="Proteomes" id="UP000444980"/>
    </source>
</evidence>
<dbReference type="OrthoDB" id="5149792at2"/>
<sequence>MIEILHPVDDRARIDQLASTLTTVDAWDDALDELGALNRFDHQAPPIPPDLDEISRYVHYPWRGVLVRLPDSPTFLRMRTARNRLLITDDEQAVWSSSLIAVAGLSVGAALLHTCSMTGARRFHVADPDVLGLTNLNRLAGSVCDLGVSKAVLAQRRILETDPYSDVTPFPDGFTADAASGFLGAPEPVGVVLEEVDDLAAKVEIRRRARERGIPVVMVTDDGDGVIVDVERYDLEPDYPLFHGRADGIERLGADELRDPQRRIALVTAIVGDDIGERTRAALGQVGRTIPTWPQLGTASTLAGAAGAAVARAVVCGVPVPSGRRSIRLDDLSAASLGG</sequence>
<keyword evidence="3" id="KW-1185">Reference proteome</keyword>
<feature type="domain" description="THIF-type NAD/FAD binding fold" evidence="1">
    <location>
        <begin position="82"/>
        <end position="218"/>
    </location>
</feature>
<protein>
    <recommendedName>
        <fullName evidence="1">THIF-type NAD/FAD binding fold domain-containing protein</fullName>
    </recommendedName>
</protein>